<evidence type="ECO:0000313" key="4">
    <source>
        <dbReference type="Proteomes" id="UP001595630"/>
    </source>
</evidence>
<comment type="caution">
    <text evidence="3">The sequence shown here is derived from an EMBL/GenBank/DDBJ whole genome shotgun (WGS) entry which is preliminary data.</text>
</comment>
<dbReference type="Proteomes" id="UP001595630">
    <property type="component" value="Unassembled WGS sequence"/>
</dbReference>
<accession>A0ABV7T6N2</accession>
<dbReference type="Pfam" id="PF03808">
    <property type="entry name" value="Glyco_tran_WecG"/>
    <property type="match status" value="1"/>
</dbReference>
<dbReference type="PANTHER" id="PTHR34136">
    <property type="match status" value="1"/>
</dbReference>
<dbReference type="PANTHER" id="PTHR34136:SF1">
    <property type="entry name" value="UDP-N-ACETYL-D-MANNOSAMINURONIC ACID TRANSFERASE"/>
    <property type="match status" value="1"/>
</dbReference>
<reference evidence="4" key="1">
    <citation type="journal article" date="2019" name="Int. J. Syst. Evol. Microbiol.">
        <title>The Global Catalogue of Microorganisms (GCM) 10K type strain sequencing project: providing services to taxonomists for standard genome sequencing and annotation.</title>
        <authorList>
            <consortium name="The Broad Institute Genomics Platform"/>
            <consortium name="The Broad Institute Genome Sequencing Center for Infectious Disease"/>
            <person name="Wu L."/>
            <person name="Ma J."/>
        </authorList>
    </citation>
    <scope>NUCLEOTIDE SEQUENCE [LARGE SCALE GENOMIC DNA]</scope>
    <source>
        <strain evidence="4">KCTC 42447</strain>
    </source>
</reference>
<organism evidence="3 4">
    <name type="scientific">Stutzerimonas tarimensis</name>
    <dbReference type="NCBI Taxonomy" id="1507735"/>
    <lineage>
        <taxon>Bacteria</taxon>
        <taxon>Pseudomonadati</taxon>
        <taxon>Pseudomonadota</taxon>
        <taxon>Gammaproteobacteria</taxon>
        <taxon>Pseudomonadales</taxon>
        <taxon>Pseudomonadaceae</taxon>
        <taxon>Stutzerimonas</taxon>
    </lineage>
</organism>
<proteinExistence type="predicted"/>
<sequence>MKHRFIRRRDPLIRKLNLMEESDTDRLLEQLCDVQSPQIVGFLNQHGYNIAQKDTAVFRNFSRFNYLLRDGIGIKLACELNGLAPKANLNGSDFIPRLIDRLIRNHQGSYEFFAMGTMEPWLSKGSRALFQGHAYHGVDGFQSIEAYLAWFRSRRTPGKTPVVVLAMGMPKQEELAVRLQREIDGPALLICGGAILDFAAQRFPRAPTAFRKTGLEWAFRLMMEPRRLFNRYAVGIPLFFFYLSRNAMGTPLTVQQWSVVQRERLLARQVRSAVKPLTEPPSALRSGYRVKEGETLTGPGIGTSTQP</sequence>
<keyword evidence="1" id="KW-0328">Glycosyltransferase</keyword>
<evidence type="ECO:0000256" key="1">
    <source>
        <dbReference type="ARBA" id="ARBA00022676"/>
    </source>
</evidence>
<name>A0ABV7T6N2_9GAMM</name>
<keyword evidence="2" id="KW-0808">Transferase</keyword>
<gene>
    <name evidence="3" type="ORF">ACFOMF_09255</name>
</gene>
<dbReference type="EMBL" id="JBHRXZ010000022">
    <property type="protein sequence ID" value="MFC3607961.1"/>
    <property type="molecule type" value="Genomic_DNA"/>
</dbReference>
<dbReference type="InterPro" id="IPR004629">
    <property type="entry name" value="WecG_TagA_CpsF"/>
</dbReference>
<dbReference type="RefSeq" id="WP_386364088.1">
    <property type="nucleotide sequence ID" value="NZ_JBHRXZ010000022.1"/>
</dbReference>
<evidence type="ECO:0000313" key="3">
    <source>
        <dbReference type="EMBL" id="MFC3607961.1"/>
    </source>
</evidence>
<keyword evidence="4" id="KW-1185">Reference proteome</keyword>
<dbReference type="CDD" id="cd06533">
    <property type="entry name" value="Glyco_transf_WecG_TagA"/>
    <property type="match status" value="1"/>
</dbReference>
<protein>
    <submittedName>
        <fullName evidence="3">WecB/TagA/CpsF family glycosyltransferase</fullName>
    </submittedName>
</protein>
<evidence type="ECO:0000256" key="2">
    <source>
        <dbReference type="ARBA" id="ARBA00022679"/>
    </source>
</evidence>